<sequence>MNKGLNLLVRNVIPNWVSNLSTPRFNRSHSMPHTTASTTTAATTVASVNQVTKSTTRKRSSSTSPSATKLTTRLKNSGYFKESEAIKKLSNIVLTSEQIELKETLLQFIRDNLESYNSGIDEDKPSVFIINGDAGTGKSVILNSIFNEIQKISKNCPSSQTKNLILKNTKNYLVVNHPEMLKLYHQTSKKYSYILKSDLERPTSLINKYANSDTKIDVLIIDEAHLLATSKDAFKRFHQENHLQELLKISKVVIMVFDENQSLRMGSYWKLDQIQNTEGSRMESDGASLSKFLSSEHISKFQFHQLQRQFRVTANEHILNWIKEISTHKNLSPLLPIHNDPVFQLRFFDNCQTMYQMIKFQNSQVGQSRILSTYDFPYRLDGNDYFVYSQTDSFKLRWDRYLPSITTPWSERQDTIDEVGSVYTIQGFDLNFAGVILGRSIGWDHEGQCLKIKPEYYDDHAGFTKKKNINNVDKVKEKIVLNSLNVLLTRGVKGLYIYAWDKELREILLSSVSEDFVIRD</sequence>
<dbReference type="Gene3D" id="3.40.50.300">
    <property type="entry name" value="P-loop containing nucleotide triphosphate hydrolases"/>
    <property type="match status" value="1"/>
</dbReference>
<feature type="compositionally biased region" description="Low complexity" evidence="1">
    <location>
        <begin position="34"/>
        <end position="54"/>
    </location>
</feature>
<reference evidence="3" key="1">
    <citation type="journal article" date="2021" name="Open Biol.">
        <title>Shared evolutionary footprints suggest mitochondrial oxidative damage underlies multiple complex I losses in fungi.</title>
        <authorList>
            <person name="Schikora-Tamarit M.A."/>
            <person name="Marcet-Houben M."/>
            <person name="Nosek J."/>
            <person name="Gabaldon T."/>
        </authorList>
    </citation>
    <scope>NUCLEOTIDE SEQUENCE</scope>
    <source>
        <strain evidence="3">CBS2887</strain>
    </source>
</reference>
<dbReference type="EMBL" id="JAEUBG010000809">
    <property type="protein sequence ID" value="KAH3687481.1"/>
    <property type="molecule type" value="Genomic_DNA"/>
</dbReference>
<name>A0A9P8TQI1_WICPI</name>
<dbReference type="Pfam" id="PF09848">
    <property type="entry name" value="SLFN-g3_helicase"/>
    <property type="match status" value="1"/>
</dbReference>
<protein>
    <recommendedName>
        <fullName evidence="2">Schlafen group 3-like DNA/RNA helicase domain-containing protein</fullName>
    </recommendedName>
</protein>
<accession>A0A9P8TQI1</accession>
<feature type="domain" description="Schlafen group 3-like DNA/RNA helicase" evidence="2">
    <location>
        <begin position="126"/>
        <end position="501"/>
    </location>
</feature>
<evidence type="ECO:0000256" key="1">
    <source>
        <dbReference type="SAM" id="MobiDB-lite"/>
    </source>
</evidence>
<evidence type="ECO:0000259" key="2">
    <source>
        <dbReference type="Pfam" id="PF09848"/>
    </source>
</evidence>
<proteinExistence type="predicted"/>
<keyword evidence="4" id="KW-1185">Reference proteome</keyword>
<comment type="caution">
    <text evidence="3">The sequence shown here is derived from an EMBL/GenBank/DDBJ whole genome shotgun (WGS) entry which is preliminary data.</text>
</comment>
<dbReference type="InterPro" id="IPR018647">
    <property type="entry name" value="SLFN_3-like_DNA/RNA_helicase"/>
</dbReference>
<dbReference type="InterPro" id="IPR027417">
    <property type="entry name" value="P-loop_NTPase"/>
</dbReference>
<dbReference type="AlphaFoldDB" id="A0A9P8TQI1"/>
<organism evidence="3 4">
    <name type="scientific">Wickerhamomyces pijperi</name>
    <name type="common">Yeast</name>
    <name type="synonym">Pichia pijperi</name>
    <dbReference type="NCBI Taxonomy" id="599730"/>
    <lineage>
        <taxon>Eukaryota</taxon>
        <taxon>Fungi</taxon>
        <taxon>Dikarya</taxon>
        <taxon>Ascomycota</taxon>
        <taxon>Saccharomycotina</taxon>
        <taxon>Saccharomycetes</taxon>
        <taxon>Phaffomycetales</taxon>
        <taxon>Wickerhamomycetaceae</taxon>
        <taxon>Wickerhamomyces</taxon>
    </lineage>
</organism>
<dbReference type="SUPFAM" id="SSF52540">
    <property type="entry name" value="P-loop containing nucleoside triphosphate hydrolases"/>
    <property type="match status" value="1"/>
</dbReference>
<reference evidence="3" key="2">
    <citation type="submission" date="2021-01" db="EMBL/GenBank/DDBJ databases">
        <authorList>
            <person name="Schikora-Tamarit M.A."/>
        </authorList>
    </citation>
    <scope>NUCLEOTIDE SEQUENCE</scope>
    <source>
        <strain evidence="3">CBS2887</strain>
    </source>
</reference>
<dbReference type="OrthoDB" id="411123at2759"/>
<dbReference type="Proteomes" id="UP000774326">
    <property type="component" value="Unassembled WGS sequence"/>
</dbReference>
<gene>
    <name evidence="3" type="ORF">WICPIJ_001539</name>
</gene>
<evidence type="ECO:0000313" key="4">
    <source>
        <dbReference type="Proteomes" id="UP000774326"/>
    </source>
</evidence>
<evidence type="ECO:0000313" key="3">
    <source>
        <dbReference type="EMBL" id="KAH3687481.1"/>
    </source>
</evidence>
<feature type="region of interest" description="Disordered" evidence="1">
    <location>
        <begin position="26"/>
        <end position="68"/>
    </location>
</feature>